<evidence type="ECO:0000313" key="2">
    <source>
        <dbReference type="EMBL" id="KDN61529.1"/>
    </source>
</evidence>
<proteinExistence type="predicted"/>
<accession>A0A066X1G8</accession>
<reference evidence="3" key="1">
    <citation type="journal article" date="2014" name="Genome Announc.">
        <title>Draft genome sequence of Colletotrichum sublineola, a destructive pathogen of cultivated sorghum.</title>
        <authorList>
            <person name="Baroncelli R."/>
            <person name="Sanz-Martin J.M."/>
            <person name="Rech G.E."/>
            <person name="Sukno S.A."/>
            <person name="Thon M.R."/>
        </authorList>
    </citation>
    <scope>NUCLEOTIDE SEQUENCE [LARGE SCALE GENOMIC DNA]</scope>
    <source>
        <strain evidence="3">TX430BB</strain>
    </source>
</reference>
<evidence type="ECO:0000313" key="3">
    <source>
        <dbReference type="Proteomes" id="UP000027238"/>
    </source>
</evidence>
<protein>
    <submittedName>
        <fullName evidence="2">Uncharacterized protein</fullName>
    </submittedName>
</protein>
<sequence>MARLLPSAPASSFSSRPPPSKTSVPNRGADADSSVQPIGARPPGAPEADQIPSACLPVHRQFTGWLCLPFAEPLPDTGNASNPIGTHNPLPLTTLDPKLGLDYLPTYTT</sequence>
<keyword evidence="3" id="KW-1185">Reference proteome</keyword>
<organism evidence="2 3">
    <name type="scientific">Colletotrichum sublineola</name>
    <name type="common">Sorghum anthracnose fungus</name>
    <dbReference type="NCBI Taxonomy" id="1173701"/>
    <lineage>
        <taxon>Eukaryota</taxon>
        <taxon>Fungi</taxon>
        <taxon>Dikarya</taxon>
        <taxon>Ascomycota</taxon>
        <taxon>Pezizomycotina</taxon>
        <taxon>Sordariomycetes</taxon>
        <taxon>Hypocreomycetidae</taxon>
        <taxon>Glomerellales</taxon>
        <taxon>Glomerellaceae</taxon>
        <taxon>Colletotrichum</taxon>
        <taxon>Colletotrichum graminicola species complex</taxon>
    </lineage>
</organism>
<dbReference type="AlphaFoldDB" id="A0A066X1G8"/>
<feature type="compositionally biased region" description="Low complexity" evidence="1">
    <location>
        <begin position="1"/>
        <end position="15"/>
    </location>
</feature>
<feature type="region of interest" description="Disordered" evidence="1">
    <location>
        <begin position="1"/>
        <end position="52"/>
    </location>
</feature>
<gene>
    <name evidence="2" type="ORF">CSUB01_00612</name>
</gene>
<evidence type="ECO:0000256" key="1">
    <source>
        <dbReference type="SAM" id="MobiDB-lite"/>
    </source>
</evidence>
<comment type="caution">
    <text evidence="2">The sequence shown here is derived from an EMBL/GenBank/DDBJ whole genome shotgun (WGS) entry which is preliminary data.</text>
</comment>
<dbReference type="EMBL" id="JMSE01001406">
    <property type="protein sequence ID" value="KDN61529.1"/>
    <property type="molecule type" value="Genomic_DNA"/>
</dbReference>
<name>A0A066X1G8_COLSU</name>
<dbReference type="Proteomes" id="UP000027238">
    <property type="component" value="Unassembled WGS sequence"/>
</dbReference>
<dbReference type="HOGENOM" id="CLU_2183798_0_0_1"/>